<evidence type="ECO:0000256" key="5">
    <source>
        <dbReference type="ARBA" id="ARBA00023242"/>
    </source>
</evidence>
<dbReference type="Gene3D" id="1.20.120.1190">
    <property type="match status" value="1"/>
</dbReference>
<dbReference type="PIRSF" id="PIRSF038919">
    <property type="entry name" value="NOG1"/>
    <property type="match status" value="1"/>
</dbReference>
<feature type="region of interest" description="Disordered" evidence="7">
    <location>
        <begin position="574"/>
        <end position="695"/>
    </location>
</feature>
<dbReference type="FunFam" id="1.20.120.1190:FF:000001">
    <property type="entry name" value="Nucleolar GTP-binding protein 1"/>
    <property type="match status" value="1"/>
</dbReference>
<feature type="compositionally biased region" description="Basic and acidic residues" evidence="7">
    <location>
        <begin position="640"/>
        <end position="657"/>
    </location>
</feature>
<keyword evidence="3" id="KW-0547">Nucleotide-binding</keyword>
<reference evidence="9 10" key="1">
    <citation type="journal article" date="2024" name="Nat. Commun.">
        <title>Phylogenomics reveals the evolutionary origins of lichenization in chlorophyte algae.</title>
        <authorList>
            <person name="Puginier C."/>
            <person name="Libourel C."/>
            <person name="Otte J."/>
            <person name="Skaloud P."/>
            <person name="Haon M."/>
            <person name="Grisel S."/>
            <person name="Petersen M."/>
            <person name="Berrin J.G."/>
            <person name="Delaux P.M."/>
            <person name="Dal Grande F."/>
            <person name="Keller J."/>
        </authorList>
    </citation>
    <scope>NUCLEOTIDE SEQUENCE [LARGE SCALE GENOMIC DNA]</scope>
    <source>
        <strain evidence="9 10">SAG 2145</strain>
    </source>
</reference>
<feature type="region of interest" description="Disordered" evidence="7">
    <location>
        <begin position="379"/>
        <end position="401"/>
    </location>
</feature>
<dbReference type="Proteomes" id="UP001438707">
    <property type="component" value="Unassembled WGS sequence"/>
</dbReference>
<feature type="compositionally biased region" description="Basic and acidic residues" evidence="7">
    <location>
        <begin position="666"/>
        <end position="679"/>
    </location>
</feature>
<dbReference type="GO" id="GO:0005525">
    <property type="term" value="F:GTP binding"/>
    <property type="evidence" value="ECO:0007669"/>
    <property type="project" value="UniProtKB-KW"/>
</dbReference>
<dbReference type="CDD" id="cd01897">
    <property type="entry name" value="NOG"/>
    <property type="match status" value="1"/>
</dbReference>
<evidence type="ECO:0000259" key="8">
    <source>
        <dbReference type="PROSITE" id="PS51710"/>
    </source>
</evidence>
<dbReference type="SUPFAM" id="SSF52540">
    <property type="entry name" value="P-loop containing nucleoside triphosphate hydrolases"/>
    <property type="match status" value="1"/>
</dbReference>
<comment type="similarity">
    <text evidence="6">Belongs to the TRAFAC class OBG-HflX-like GTPase superfamily. OBG GTPase family. NOG subfamily.</text>
</comment>
<dbReference type="InterPro" id="IPR024926">
    <property type="entry name" value="NOG1"/>
</dbReference>
<evidence type="ECO:0000256" key="3">
    <source>
        <dbReference type="ARBA" id="ARBA00022741"/>
    </source>
</evidence>
<comment type="caution">
    <text evidence="9">The sequence shown here is derived from an EMBL/GenBank/DDBJ whole genome shotgun (WGS) entry which is preliminary data.</text>
</comment>
<evidence type="ECO:0000256" key="2">
    <source>
        <dbReference type="ARBA" id="ARBA00022517"/>
    </source>
</evidence>
<evidence type="ECO:0000256" key="7">
    <source>
        <dbReference type="SAM" id="MobiDB-lite"/>
    </source>
</evidence>
<protein>
    <recommendedName>
        <fullName evidence="6">Nucleolar GTP-binding protein 1</fullName>
    </recommendedName>
</protein>
<evidence type="ECO:0000256" key="1">
    <source>
        <dbReference type="ARBA" id="ARBA00004604"/>
    </source>
</evidence>
<evidence type="ECO:0000313" key="9">
    <source>
        <dbReference type="EMBL" id="KAK9828216.1"/>
    </source>
</evidence>
<feature type="compositionally biased region" description="Basic residues" evidence="7">
    <location>
        <begin position="614"/>
        <end position="625"/>
    </location>
</feature>
<keyword evidence="2 6" id="KW-0690">Ribosome biogenesis</keyword>
<dbReference type="FunFam" id="3.40.50.300:FF:000496">
    <property type="entry name" value="Nucleolar GTP-binding protein 1"/>
    <property type="match status" value="1"/>
</dbReference>
<dbReference type="InterPro" id="IPR006073">
    <property type="entry name" value="GTP-bd"/>
</dbReference>
<dbReference type="Pfam" id="PF06858">
    <property type="entry name" value="NOG1"/>
    <property type="match status" value="1"/>
</dbReference>
<keyword evidence="10" id="KW-1185">Reference proteome</keyword>
<dbReference type="InterPro" id="IPR041623">
    <property type="entry name" value="NOG1_N"/>
</dbReference>
<feature type="compositionally biased region" description="Basic residues" evidence="7">
    <location>
        <begin position="680"/>
        <end position="695"/>
    </location>
</feature>
<dbReference type="GO" id="GO:0005730">
    <property type="term" value="C:nucleolus"/>
    <property type="evidence" value="ECO:0007669"/>
    <property type="project" value="UniProtKB-SubCell"/>
</dbReference>
<comment type="subcellular location">
    <subcellularLocation>
        <location evidence="1 6">Nucleus</location>
        <location evidence="1 6">Nucleolus</location>
    </subcellularLocation>
</comment>
<evidence type="ECO:0000256" key="4">
    <source>
        <dbReference type="ARBA" id="ARBA00023134"/>
    </source>
</evidence>
<dbReference type="InterPro" id="IPR010674">
    <property type="entry name" value="NOG1_Rossman_fold_dom"/>
</dbReference>
<accession>A0AAW1R467</accession>
<dbReference type="EMBL" id="JALJOS010000016">
    <property type="protein sequence ID" value="KAK9828216.1"/>
    <property type="molecule type" value="Genomic_DNA"/>
</dbReference>
<dbReference type="AlphaFoldDB" id="A0AAW1R467"/>
<evidence type="ECO:0000256" key="6">
    <source>
        <dbReference type="PIRNR" id="PIRNR038919"/>
    </source>
</evidence>
<dbReference type="PRINTS" id="PR00326">
    <property type="entry name" value="GTP1OBG"/>
</dbReference>
<dbReference type="Pfam" id="PF17835">
    <property type="entry name" value="NOG1_N"/>
    <property type="match status" value="1"/>
</dbReference>
<organism evidence="9 10">
    <name type="scientific">Apatococcus lobatus</name>
    <dbReference type="NCBI Taxonomy" id="904363"/>
    <lineage>
        <taxon>Eukaryota</taxon>
        <taxon>Viridiplantae</taxon>
        <taxon>Chlorophyta</taxon>
        <taxon>core chlorophytes</taxon>
        <taxon>Trebouxiophyceae</taxon>
        <taxon>Chlorellales</taxon>
        <taxon>Chlorellaceae</taxon>
        <taxon>Apatococcus</taxon>
    </lineage>
</organism>
<dbReference type="Gene3D" id="3.40.50.300">
    <property type="entry name" value="P-loop containing nucleotide triphosphate hydrolases"/>
    <property type="match status" value="1"/>
</dbReference>
<sequence length="695" mass="77419">MPLYNFKTIKVVPTGKDFIDIVLSRTQRQTPTVVHNGWAITRIRSFYMRKVKYTQSNWGEKLTQILDDFPKVDDIHPFYADLLNVLYDKDHFKLALGQLNMARNLIGKVAQDYVRLLKYGDSLYRCKQLKRAALGRMCTIMKKQTASLAYLEQVRQHMSRLPSIDPNTRTLLVCGYPNVGKSSFMNKITRADVDVQPYAFTTKSLFIGHMDYKYLRWQVIDTPGILDRPLEERNTIEMQSVTALAHLRAAVLYIVDISEQCGYTIAQQAALFHSIKPLFASKPLLVVANKTDAASLEALSPEDQAILRELVVEAAKTSAGAGVVLDAEALAREANLQKMSTLTEEGVMDVKQLACDRLLASRVEMKLQGKRVKDITNRIHVAQPQSRDGSGGAAEPSSARPTCIPASVLAKRAAATSGAMPSQPALDAEETELQLQERLGGAGVYSADLRKRWQLANPGWKYDIAPEIIEGHNIADFIDPDIEAKLAALEAEEDALAAASEGIDMDLDELTPEEMELLSQIKDRRRVLVAAHRRRKSAANNNPVMPRGRDVERNINTDEMKKSLDWMGYNTEKAVSRARGQSRLGRKRTRSEGPAGMDVDGVADGDVDMEPPKKRIHSSKSRSMSRGRALSIAEPGAGKGFRDASQRNKAVKISDKAMRKRGKQARRGEGDRHIPDLKPKHLLTGKRGKGKTDRR</sequence>
<keyword evidence="5 6" id="KW-0539">Nucleus</keyword>
<keyword evidence="4" id="KW-0342">GTP-binding</keyword>
<name>A0AAW1R467_9CHLO</name>
<dbReference type="InterPro" id="IPR012973">
    <property type="entry name" value="NOG_C"/>
</dbReference>
<comment type="function">
    <text evidence="6">Involved in the biogenesis of the 60S ribosomal subunit.</text>
</comment>
<dbReference type="Pfam" id="PF08155">
    <property type="entry name" value="NOGCT"/>
    <property type="match status" value="1"/>
</dbReference>
<dbReference type="PANTHER" id="PTHR45759">
    <property type="entry name" value="NUCLEOLAR GTP-BINDING PROTEIN 1"/>
    <property type="match status" value="1"/>
</dbReference>
<proteinExistence type="inferred from homology"/>
<dbReference type="GO" id="GO:0042254">
    <property type="term" value="P:ribosome biogenesis"/>
    <property type="evidence" value="ECO:0007669"/>
    <property type="project" value="UniProtKB-KW"/>
</dbReference>
<dbReference type="PROSITE" id="PS51710">
    <property type="entry name" value="G_OBG"/>
    <property type="match status" value="1"/>
</dbReference>
<feature type="domain" description="OBG-type G" evidence="8">
    <location>
        <begin position="169"/>
        <end position="359"/>
    </location>
</feature>
<gene>
    <name evidence="9" type="ORF">WJX74_003764</name>
</gene>
<evidence type="ECO:0000313" key="10">
    <source>
        <dbReference type="Proteomes" id="UP001438707"/>
    </source>
</evidence>
<dbReference type="InterPro" id="IPR031167">
    <property type="entry name" value="G_OBG"/>
</dbReference>
<dbReference type="InterPro" id="IPR027417">
    <property type="entry name" value="P-loop_NTPase"/>
</dbReference>